<dbReference type="SMART" id="SM00567">
    <property type="entry name" value="EZ_HEAT"/>
    <property type="match status" value="2"/>
</dbReference>
<organism evidence="1 2">
    <name type="scientific">Methanocalculus chunghsingensis</name>
    <dbReference type="NCBI Taxonomy" id="156457"/>
    <lineage>
        <taxon>Archaea</taxon>
        <taxon>Methanobacteriati</taxon>
        <taxon>Methanobacteriota</taxon>
        <taxon>Stenosarchaea group</taxon>
        <taxon>Methanomicrobia</taxon>
        <taxon>Methanomicrobiales</taxon>
        <taxon>Methanocalculaceae</taxon>
        <taxon>Methanocalculus</taxon>
    </lineage>
</organism>
<dbReference type="Pfam" id="PF13646">
    <property type="entry name" value="HEAT_2"/>
    <property type="match status" value="1"/>
</dbReference>
<name>A0A8J7W953_9EURY</name>
<dbReference type="AlphaFoldDB" id="A0A8J7W953"/>
<dbReference type="EMBL" id="JWHL01000006">
    <property type="protein sequence ID" value="MBR1368925.1"/>
    <property type="molecule type" value="Genomic_DNA"/>
</dbReference>
<dbReference type="PANTHER" id="PTHR12697:SF5">
    <property type="entry name" value="DEOXYHYPUSINE HYDROXYLASE"/>
    <property type="match status" value="1"/>
</dbReference>
<evidence type="ECO:0000313" key="2">
    <source>
        <dbReference type="Proteomes" id="UP000730161"/>
    </source>
</evidence>
<dbReference type="PANTHER" id="PTHR12697">
    <property type="entry name" value="PBS LYASE HEAT-LIKE PROTEIN"/>
    <property type="match status" value="1"/>
</dbReference>
<dbReference type="Gene3D" id="1.25.10.10">
    <property type="entry name" value="Leucine-rich Repeat Variant"/>
    <property type="match status" value="1"/>
</dbReference>
<proteinExistence type="predicted"/>
<dbReference type="SUPFAM" id="SSF48371">
    <property type="entry name" value="ARM repeat"/>
    <property type="match status" value="1"/>
</dbReference>
<gene>
    <name evidence="1" type="ORF">RJ53_05145</name>
</gene>
<reference evidence="1" key="1">
    <citation type="submission" date="2014-12" db="EMBL/GenBank/DDBJ databases">
        <authorList>
            <person name="Huang H.-H."/>
            <person name="Chen S.-C."/>
            <person name="Lai M.-C."/>
        </authorList>
    </citation>
    <scope>NUCLEOTIDE SEQUENCE</scope>
    <source>
        <strain evidence="1">K1F9705b</strain>
    </source>
</reference>
<sequence>MADGEEKQDEVSTHVKNLMQRDIYHSLMEAAELGKIGTPAVSPLMEELASGKTAARWRAVMGLARVGSPAVPALIDALKRDDEQLRTAAVWALAEIGDERCVDCLIENLNCSSSESCQALTAAALLRIHTPAAVAAVERKMQAADPEFQDTVSVALHGT</sequence>
<dbReference type="Proteomes" id="UP000730161">
    <property type="component" value="Unassembled WGS sequence"/>
</dbReference>
<dbReference type="InterPro" id="IPR016024">
    <property type="entry name" value="ARM-type_fold"/>
</dbReference>
<evidence type="ECO:0000313" key="1">
    <source>
        <dbReference type="EMBL" id="MBR1368925.1"/>
    </source>
</evidence>
<dbReference type="InterPro" id="IPR004155">
    <property type="entry name" value="PBS_lyase_HEAT"/>
</dbReference>
<dbReference type="GO" id="GO:0016491">
    <property type="term" value="F:oxidoreductase activity"/>
    <property type="evidence" value="ECO:0007669"/>
    <property type="project" value="TreeGrafter"/>
</dbReference>
<dbReference type="RefSeq" id="WP_211530584.1">
    <property type="nucleotide sequence ID" value="NZ_JWHL01000006.1"/>
</dbReference>
<dbReference type="OrthoDB" id="10495at2157"/>
<comment type="caution">
    <text evidence="1">The sequence shown here is derived from an EMBL/GenBank/DDBJ whole genome shotgun (WGS) entry which is preliminary data.</text>
</comment>
<accession>A0A8J7W953</accession>
<keyword evidence="2" id="KW-1185">Reference proteome</keyword>
<evidence type="ECO:0008006" key="3">
    <source>
        <dbReference type="Google" id="ProtNLM"/>
    </source>
</evidence>
<dbReference type="InterPro" id="IPR011989">
    <property type="entry name" value="ARM-like"/>
</dbReference>
<protein>
    <recommendedName>
        <fullName evidence="3">PBS lyase HEAT domain protein repeat-containing protein</fullName>
    </recommendedName>
</protein>